<dbReference type="Proteomes" id="UP000325315">
    <property type="component" value="Unassembled WGS sequence"/>
</dbReference>
<protein>
    <submittedName>
        <fullName evidence="2">Zinc finger, PMZ-type</fullName>
    </submittedName>
</protein>
<evidence type="ECO:0000259" key="1">
    <source>
        <dbReference type="Pfam" id="PF10551"/>
    </source>
</evidence>
<proteinExistence type="predicted"/>
<reference evidence="2" key="1">
    <citation type="submission" date="2019-08" db="EMBL/GenBank/DDBJ databases">
        <authorList>
            <person name="Liu F."/>
        </authorList>
    </citation>
    <scope>NUCLEOTIDE SEQUENCE [LARGE SCALE GENOMIC DNA]</scope>
    <source>
        <strain evidence="2">PA1801</strain>
        <tissue evidence="2">Leaf</tissue>
    </source>
</reference>
<dbReference type="OrthoDB" id="1000359at2759"/>
<comment type="caution">
    <text evidence="2">The sequence shown here is derived from an EMBL/GenBank/DDBJ whole genome shotgun (WGS) entry which is preliminary data.</text>
</comment>
<dbReference type="EMBL" id="SMMG02000002">
    <property type="protein sequence ID" value="KAA3483771.1"/>
    <property type="molecule type" value="Genomic_DNA"/>
</dbReference>
<sequence>MAMHRVTLDSPPYFKRFYKAGCRLILGLDGCFLKGHFKSEMLTVVGRDAKNQMYLVAWAMVEGECTDSWAWFLNLLTIDLDLEDGFGYTIISDKQKGLKIAIDEVLPRVEHKNCARHATTEREWEDKVENLKKKMKKLRMS</sequence>
<dbReference type="InterPro" id="IPR018289">
    <property type="entry name" value="MULE_transposase_dom"/>
</dbReference>
<dbReference type="Pfam" id="PF10551">
    <property type="entry name" value="MULE"/>
    <property type="match status" value="1"/>
</dbReference>
<accession>A0A5B6WPF2</accession>
<name>A0A5B6WPF2_9ROSI</name>
<evidence type="ECO:0000313" key="2">
    <source>
        <dbReference type="EMBL" id="KAA3483771.1"/>
    </source>
</evidence>
<dbReference type="PANTHER" id="PTHR31973">
    <property type="entry name" value="POLYPROTEIN, PUTATIVE-RELATED"/>
    <property type="match status" value="1"/>
</dbReference>
<organism evidence="2 3">
    <name type="scientific">Gossypium australe</name>
    <dbReference type="NCBI Taxonomy" id="47621"/>
    <lineage>
        <taxon>Eukaryota</taxon>
        <taxon>Viridiplantae</taxon>
        <taxon>Streptophyta</taxon>
        <taxon>Embryophyta</taxon>
        <taxon>Tracheophyta</taxon>
        <taxon>Spermatophyta</taxon>
        <taxon>Magnoliopsida</taxon>
        <taxon>eudicotyledons</taxon>
        <taxon>Gunneridae</taxon>
        <taxon>Pentapetalae</taxon>
        <taxon>rosids</taxon>
        <taxon>malvids</taxon>
        <taxon>Malvales</taxon>
        <taxon>Malvaceae</taxon>
        <taxon>Malvoideae</taxon>
        <taxon>Gossypium</taxon>
    </lineage>
</organism>
<gene>
    <name evidence="2" type="ORF">EPI10_005913</name>
</gene>
<dbReference type="PANTHER" id="PTHR31973:SF187">
    <property type="entry name" value="MUTATOR TRANSPOSASE MUDRA PROTEIN"/>
    <property type="match status" value="1"/>
</dbReference>
<feature type="domain" description="MULE transposase" evidence="1">
    <location>
        <begin position="26"/>
        <end position="119"/>
    </location>
</feature>
<evidence type="ECO:0000313" key="3">
    <source>
        <dbReference type="Proteomes" id="UP000325315"/>
    </source>
</evidence>
<dbReference type="AlphaFoldDB" id="A0A5B6WPF2"/>
<keyword evidence="3" id="KW-1185">Reference proteome</keyword>